<dbReference type="AlphaFoldDB" id="A0AAD7V176"/>
<dbReference type="InterPro" id="IPR000719">
    <property type="entry name" value="Prot_kinase_dom"/>
</dbReference>
<sequence>MPTATTAVAELSLSPPAADEHNTKLESFSLYRRQPQGRRSHARQIKLGPYLLLQTLGEGEFGKVKLGIHTETGQEFAIKLIRKETVGFSASRMSKVEREIHALRTLKHPNIVKLFDVIETERYIGIILEYASGGELFEYILAHRALKEKDARRLFAQLISSVQYMHRKNIVHRDLKLENLLLDRSRNIVVTDFGFANQFDSDNDLMATSCGSPCYAAPELVVNEGLYQGSSVDIWSCGVILYAMLSGYLPFDDDPCNPDGHNINQLYRYILSTTPSFPSHISPEAQDLLRRMLTADPSQRCSLDAIQQHPWLQQHTALFNKSDAALESEAARLAEQAFMPSYRRMVWSTQQQQEQQQQQQQRTMNKTRPATVHGLGRLAHLSHNQQQHHHNSIRGHARTQKAQTARPPPRRERLLSFFTNNGGGGGDTQLLASSKLRSKFMANLRPTATISTAATTTNQRRQQPYQVEAPVSPPLSPSDQSKDEAIALNRDESLRVLTRDTRRPRYHSTVGAASGRAIAAMRNSLSRTKRENDKDRPSSPQAPLSSPQGPTPTATSTTTTAGRKVMAWIKRKSGGNKTQQQQQHQNTTTTTTPINKTATPAAGVDDNQKQHEATTTTETSHEPPKPEMPKASRTVTELNTMATQQPATTADQHANEATTTTNAPDDDDTKLDQLEEQMRFHHGAVDRSALTSQPPDQVMDEIKRTLVALGITHLSDGPYKLKCSRRKAKTPPEFELFPDPGRLSATSSREDSLLSTEAEEEVAMMQQEEEQQLRPIYGDPITDTGDEVRFLVEISRFRNLPGLYIVDIRRLRGSVWAYKFLYHKIIDLLHLGSYCCTTTTRSVRSRPDHLVQASPFYKNPPPPPPEPIECTRSSILVAQT</sequence>
<evidence type="ECO:0000256" key="2">
    <source>
        <dbReference type="ARBA" id="ARBA00022527"/>
    </source>
</evidence>
<dbReference type="EMBL" id="JARTCD010000036">
    <property type="protein sequence ID" value="KAJ8656849.1"/>
    <property type="molecule type" value="Genomic_DNA"/>
</dbReference>
<dbReference type="SUPFAM" id="SSF56112">
    <property type="entry name" value="Protein kinase-like (PK-like)"/>
    <property type="match status" value="1"/>
</dbReference>
<comment type="catalytic activity">
    <reaction evidence="7">
        <text>L-threonyl-[protein] + ATP = O-phospho-L-threonyl-[protein] + ADP + H(+)</text>
        <dbReference type="Rhea" id="RHEA:46608"/>
        <dbReference type="Rhea" id="RHEA-COMP:11060"/>
        <dbReference type="Rhea" id="RHEA-COMP:11605"/>
        <dbReference type="ChEBI" id="CHEBI:15378"/>
        <dbReference type="ChEBI" id="CHEBI:30013"/>
        <dbReference type="ChEBI" id="CHEBI:30616"/>
        <dbReference type="ChEBI" id="CHEBI:61977"/>
        <dbReference type="ChEBI" id="CHEBI:456216"/>
        <dbReference type="EC" id="2.7.11.1"/>
    </reaction>
</comment>
<dbReference type="GO" id="GO:0004674">
    <property type="term" value="F:protein serine/threonine kinase activity"/>
    <property type="evidence" value="ECO:0007669"/>
    <property type="project" value="UniProtKB-KW"/>
</dbReference>
<dbReference type="PROSITE" id="PS50011">
    <property type="entry name" value="PROTEIN_KINASE_DOM"/>
    <property type="match status" value="1"/>
</dbReference>
<feature type="region of interest" description="Disordered" evidence="10">
    <location>
        <begin position="386"/>
        <end position="410"/>
    </location>
</feature>
<feature type="domain" description="Protein kinase" evidence="11">
    <location>
        <begin position="50"/>
        <end position="312"/>
    </location>
</feature>
<name>A0AAD7V176_9FUNG</name>
<dbReference type="Gene3D" id="1.10.510.10">
    <property type="entry name" value="Transferase(Phosphotransferase) domain 1"/>
    <property type="match status" value="1"/>
</dbReference>
<feature type="region of interest" description="Disordered" evidence="10">
    <location>
        <begin position="450"/>
        <end position="632"/>
    </location>
</feature>
<evidence type="ECO:0000313" key="13">
    <source>
        <dbReference type="EMBL" id="KAJ8656849.1"/>
    </source>
</evidence>
<dbReference type="InterPro" id="IPR017441">
    <property type="entry name" value="Protein_kinase_ATP_BS"/>
</dbReference>
<evidence type="ECO:0000256" key="6">
    <source>
        <dbReference type="ARBA" id="ARBA00022840"/>
    </source>
</evidence>
<feature type="compositionally biased region" description="Low complexity" evidence="10">
    <location>
        <begin position="578"/>
        <end position="592"/>
    </location>
</feature>
<feature type="compositionally biased region" description="Basic and acidic residues" evidence="10">
    <location>
        <begin position="528"/>
        <end position="537"/>
    </location>
</feature>
<keyword evidence="14" id="KW-1185">Reference proteome</keyword>
<dbReference type="PANTHER" id="PTHR24346">
    <property type="entry name" value="MAP/MICROTUBULE AFFINITY-REGULATING KINASE"/>
    <property type="match status" value="1"/>
</dbReference>
<proteinExistence type="predicted"/>
<dbReference type="Gene3D" id="3.30.310.80">
    <property type="entry name" value="Kinase associated domain 1, KA1"/>
    <property type="match status" value="1"/>
</dbReference>
<dbReference type="InterPro" id="IPR001772">
    <property type="entry name" value="KA1_dom"/>
</dbReference>
<dbReference type="PROSITE" id="PS50032">
    <property type="entry name" value="KA1"/>
    <property type="match status" value="1"/>
</dbReference>
<dbReference type="EC" id="2.7.11.1" evidence="1"/>
<evidence type="ECO:0000256" key="10">
    <source>
        <dbReference type="SAM" id="MobiDB-lite"/>
    </source>
</evidence>
<evidence type="ECO:0000259" key="11">
    <source>
        <dbReference type="PROSITE" id="PS50011"/>
    </source>
</evidence>
<accession>A0AAD7V176</accession>
<dbReference type="SUPFAM" id="SSF103243">
    <property type="entry name" value="KA1-like"/>
    <property type="match status" value="1"/>
</dbReference>
<feature type="compositionally biased region" description="Polar residues" evidence="10">
    <location>
        <begin position="645"/>
        <end position="656"/>
    </location>
</feature>
<keyword evidence="4 9" id="KW-0547">Nucleotide-binding</keyword>
<keyword evidence="2" id="KW-0723">Serine/threonine-protein kinase</keyword>
<feature type="domain" description="KA1" evidence="12">
    <location>
        <begin position="781"/>
        <end position="831"/>
    </location>
</feature>
<keyword evidence="3" id="KW-0808">Transferase</keyword>
<organism evidence="13 14">
    <name type="scientific">Lichtheimia ornata</name>
    <dbReference type="NCBI Taxonomy" id="688661"/>
    <lineage>
        <taxon>Eukaryota</taxon>
        <taxon>Fungi</taxon>
        <taxon>Fungi incertae sedis</taxon>
        <taxon>Mucoromycota</taxon>
        <taxon>Mucoromycotina</taxon>
        <taxon>Mucoromycetes</taxon>
        <taxon>Mucorales</taxon>
        <taxon>Lichtheimiaceae</taxon>
        <taxon>Lichtheimia</taxon>
    </lineage>
</organism>
<dbReference type="PANTHER" id="PTHR24346:SF110">
    <property type="entry name" value="NON-SPECIFIC SERINE_THREONINE PROTEIN KINASE"/>
    <property type="match status" value="1"/>
</dbReference>
<evidence type="ECO:0000256" key="5">
    <source>
        <dbReference type="ARBA" id="ARBA00022777"/>
    </source>
</evidence>
<protein>
    <recommendedName>
        <fullName evidence="1">non-specific serine/threonine protein kinase</fullName>
        <ecNumber evidence="1">2.7.11.1</ecNumber>
    </recommendedName>
</protein>
<feature type="compositionally biased region" description="Basic residues" evidence="10">
    <location>
        <begin position="386"/>
        <end position="399"/>
    </location>
</feature>
<evidence type="ECO:0000313" key="14">
    <source>
        <dbReference type="Proteomes" id="UP001234581"/>
    </source>
</evidence>
<evidence type="ECO:0000256" key="7">
    <source>
        <dbReference type="ARBA" id="ARBA00047899"/>
    </source>
</evidence>
<dbReference type="GO" id="GO:0005737">
    <property type="term" value="C:cytoplasm"/>
    <property type="evidence" value="ECO:0007669"/>
    <property type="project" value="TreeGrafter"/>
</dbReference>
<evidence type="ECO:0000256" key="1">
    <source>
        <dbReference type="ARBA" id="ARBA00012513"/>
    </source>
</evidence>
<dbReference type="InterPro" id="IPR008271">
    <property type="entry name" value="Ser/Thr_kinase_AS"/>
</dbReference>
<dbReference type="FunFam" id="3.30.200.20:FF:000003">
    <property type="entry name" value="Non-specific serine/threonine protein kinase"/>
    <property type="match status" value="1"/>
</dbReference>
<keyword evidence="6 9" id="KW-0067">ATP-binding</keyword>
<dbReference type="GeneID" id="83214855"/>
<feature type="binding site" evidence="9">
    <location>
        <position position="83"/>
    </location>
    <ligand>
        <name>ATP</name>
        <dbReference type="ChEBI" id="CHEBI:30616"/>
    </ligand>
</feature>
<evidence type="ECO:0000256" key="8">
    <source>
        <dbReference type="ARBA" id="ARBA00048679"/>
    </source>
</evidence>
<evidence type="ECO:0000256" key="4">
    <source>
        <dbReference type="ARBA" id="ARBA00022741"/>
    </source>
</evidence>
<dbReference type="InterPro" id="IPR011009">
    <property type="entry name" value="Kinase-like_dom_sf"/>
</dbReference>
<feature type="compositionally biased region" description="Basic and acidic residues" evidence="10">
    <location>
        <begin position="619"/>
        <end position="630"/>
    </location>
</feature>
<dbReference type="Proteomes" id="UP001234581">
    <property type="component" value="Unassembled WGS sequence"/>
</dbReference>
<dbReference type="Pfam" id="PF02149">
    <property type="entry name" value="KA1"/>
    <property type="match status" value="1"/>
</dbReference>
<feature type="region of interest" description="Disordered" evidence="10">
    <location>
        <begin position="645"/>
        <end position="668"/>
    </location>
</feature>
<feature type="compositionally biased region" description="Low complexity" evidence="10">
    <location>
        <begin position="538"/>
        <end position="562"/>
    </location>
</feature>
<dbReference type="RefSeq" id="XP_058341762.1">
    <property type="nucleotide sequence ID" value="XM_058487462.1"/>
</dbReference>
<dbReference type="SMART" id="SM00220">
    <property type="entry name" value="S_TKc"/>
    <property type="match status" value="1"/>
</dbReference>
<keyword evidence="5" id="KW-0418">Kinase</keyword>
<dbReference type="PROSITE" id="PS00108">
    <property type="entry name" value="PROTEIN_KINASE_ST"/>
    <property type="match status" value="1"/>
</dbReference>
<dbReference type="GO" id="GO:0005524">
    <property type="term" value="F:ATP binding"/>
    <property type="evidence" value="ECO:0007669"/>
    <property type="project" value="UniProtKB-UniRule"/>
</dbReference>
<evidence type="ECO:0000259" key="12">
    <source>
        <dbReference type="PROSITE" id="PS50032"/>
    </source>
</evidence>
<comment type="catalytic activity">
    <reaction evidence="8">
        <text>L-seryl-[protein] + ATP = O-phospho-L-seryl-[protein] + ADP + H(+)</text>
        <dbReference type="Rhea" id="RHEA:17989"/>
        <dbReference type="Rhea" id="RHEA-COMP:9863"/>
        <dbReference type="Rhea" id="RHEA-COMP:11604"/>
        <dbReference type="ChEBI" id="CHEBI:15378"/>
        <dbReference type="ChEBI" id="CHEBI:29999"/>
        <dbReference type="ChEBI" id="CHEBI:30616"/>
        <dbReference type="ChEBI" id="CHEBI:83421"/>
        <dbReference type="ChEBI" id="CHEBI:456216"/>
        <dbReference type="EC" id="2.7.11.1"/>
    </reaction>
</comment>
<gene>
    <name evidence="13" type="ORF">O0I10_007446</name>
</gene>
<dbReference type="FunFam" id="1.10.510.10:FF:000571">
    <property type="entry name" value="Maternal embryonic leucine zipper kinase"/>
    <property type="match status" value="1"/>
</dbReference>
<evidence type="ECO:0000256" key="9">
    <source>
        <dbReference type="PROSITE-ProRule" id="PRU10141"/>
    </source>
</evidence>
<dbReference type="InterPro" id="IPR028375">
    <property type="entry name" value="KA1/Ssp2_C"/>
</dbReference>
<feature type="compositionally biased region" description="Basic and acidic residues" evidence="10">
    <location>
        <begin position="480"/>
        <end position="503"/>
    </location>
</feature>
<dbReference type="Pfam" id="PF00069">
    <property type="entry name" value="Pkinase"/>
    <property type="match status" value="1"/>
</dbReference>
<comment type="caution">
    <text evidence="13">The sequence shown here is derived from an EMBL/GenBank/DDBJ whole genome shotgun (WGS) entry which is preliminary data.</text>
</comment>
<dbReference type="GO" id="GO:0035556">
    <property type="term" value="P:intracellular signal transduction"/>
    <property type="evidence" value="ECO:0007669"/>
    <property type="project" value="TreeGrafter"/>
</dbReference>
<dbReference type="PROSITE" id="PS00107">
    <property type="entry name" value="PROTEIN_KINASE_ATP"/>
    <property type="match status" value="1"/>
</dbReference>
<evidence type="ECO:0000256" key="3">
    <source>
        <dbReference type="ARBA" id="ARBA00022679"/>
    </source>
</evidence>
<reference evidence="13 14" key="1">
    <citation type="submission" date="2023-03" db="EMBL/GenBank/DDBJ databases">
        <title>Genome sequence of Lichtheimia ornata CBS 291.66.</title>
        <authorList>
            <person name="Mohabir J.T."/>
            <person name="Shea T.P."/>
            <person name="Kurbessoian T."/>
            <person name="Berby B."/>
            <person name="Fontaine J."/>
            <person name="Livny J."/>
            <person name="Gnirke A."/>
            <person name="Stajich J.E."/>
            <person name="Cuomo C.A."/>
        </authorList>
    </citation>
    <scope>NUCLEOTIDE SEQUENCE [LARGE SCALE GENOMIC DNA]</scope>
    <source>
        <strain evidence="13">CBS 291.66</strain>
    </source>
</reference>